<gene>
    <name evidence="5" type="ORF">TRUGW13939_11135</name>
</gene>
<name>A0A7H8RBZ7_TALRU</name>
<reference evidence="6" key="1">
    <citation type="submission" date="2020-06" db="EMBL/GenBank/DDBJ databases">
        <title>A chromosome-scale genome assembly of Talaromyces rugulosus W13939.</title>
        <authorList>
            <person name="Wang B."/>
            <person name="Guo L."/>
            <person name="Ye K."/>
            <person name="Wang L."/>
        </authorList>
    </citation>
    <scope>NUCLEOTIDE SEQUENCE [LARGE SCALE GENOMIC DNA]</scope>
    <source>
        <strain evidence="6">W13939</strain>
    </source>
</reference>
<evidence type="ECO:0000256" key="1">
    <source>
        <dbReference type="ARBA" id="ARBA00023002"/>
    </source>
</evidence>
<feature type="domain" description="Aldehyde dehydrogenase" evidence="4">
    <location>
        <begin position="40"/>
        <end position="472"/>
    </location>
</feature>
<dbReference type="InterPro" id="IPR016162">
    <property type="entry name" value="Ald_DH_N"/>
</dbReference>
<dbReference type="AlphaFoldDB" id="A0A7H8RBZ7"/>
<evidence type="ECO:0000256" key="2">
    <source>
        <dbReference type="PROSITE-ProRule" id="PRU10007"/>
    </source>
</evidence>
<keyword evidence="1 3" id="KW-0560">Oxidoreductase</keyword>
<dbReference type="InterPro" id="IPR029510">
    <property type="entry name" value="Ald_DH_CS_GLU"/>
</dbReference>
<dbReference type="GO" id="GO:0009450">
    <property type="term" value="P:gamma-aminobutyric acid catabolic process"/>
    <property type="evidence" value="ECO:0007669"/>
    <property type="project" value="TreeGrafter"/>
</dbReference>
<dbReference type="EMBL" id="CP055903">
    <property type="protein sequence ID" value="QKX63962.1"/>
    <property type="molecule type" value="Genomic_DNA"/>
</dbReference>
<dbReference type="Gene3D" id="3.40.309.10">
    <property type="entry name" value="Aldehyde Dehydrogenase, Chain A, domain 2"/>
    <property type="match status" value="1"/>
</dbReference>
<accession>A0A7H8RBZ7</accession>
<dbReference type="RefSeq" id="XP_035350136.1">
    <property type="nucleotide sequence ID" value="XM_035494243.1"/>
</dbReference>
<dbReference type="Pfam" id="PF00171">
    <property type="entry name" value="Aldedh"/>
    <property type="match status" value="1"/>
</dbReference>
<sequence length="476" mass="51092">METNTTVPLIIGGKDVVLASRERWAAIPNLNNFSTTPSFFQGATKELAIQAVESSAHAFTTWSKTTPVERRRLLLKLAEVLRSRANELRQICAEEIHSGPLWADIIMNDSISLVEEGAALTTTMATGSIPFTQGESYGFVFKEPLGVILGIAPWNAPILLALRAVIAPIAVGNVAILKGSELSPRIHYLVASLFREAGFPPGVLNFLLHRPEDASEIFDALITHRAVKKCNFTGSTNVGRIIASQAAMALKPVLLELGGKNFTIVLEDANLDLAAQEIVTGAFLNNGQICMSTDMVITSTALAPALESKILALLKKIDCASTVISPAAKSKLEMLVADAQAKGAKIYTAPIPPTVLSLQEFLPTVIIGLTKEMAFYETESFGPLVGIVEVESEAQIIEIAEQATYGLSASIISSNHYRALKLSESIKAGAVHVNSKTVHDESTLPHGGHGESGWGRFGARWGMEEFVQTKTVILNP</sequence>
<dbReference type="GeneID" id="55998613"/>
<evidence type="ECO:0000313" key="5">
    <source>
        <dbReference type="EMBL" id="QKX63962.1"/>
    </source>
</evidence>
<dbReference type="Gene3D" id="3.40.605.10">
    <property type="entry name" value="Aldehyde Dehydrogenase, Chain A, domain 1"/>
    <property type="match status" value="1"/>
</dbReference>
<comment type="similarity">
    <text evidence="3">Belongs to the aldehyde dehydrogenase family.</text>
</comment>
<evidence type="ECO:0000259" key="4">
    <source>
        <dbReference type="Pfam" id="PF00171"/>
    </source>
</evidence>
<dbReference type="InterPro" id="IPR016161">
    <property type="entry name" value="Ald_DH/histidinol_DH"/>
</dbReference>
<dbReference type="PROSITE" id="PS00687">
    <property type="entry name" value="ALDEHYDE_DEHYDR_GLU"/>
    <property type="match status" value="1"/>
</dbReference>
<dbReference type="KEGG" id="trg:TRUGW13939_11135"/>
<dbReference type="GO" id="GO:0004777">
    <property type="term" value="F:succinate-semialdehyde dehydrogenase (NAD+) activity"/>
    <property type="evidence" value="ECO:0007669"/>
    <property type="project" value="TreeGrafter"/>
</dbReference>
<dbReference type="InterPro" id="IPR016163">
    <property type="entry name" value="Ald_DH_C"/>
</dbReference>
<dbReference type="PANTHER" id="PTHR43353">
    <property type="entry name" value="SUCCINATE-SEMIALDEHYDE DEHYDROGENASE, MITOCHONDRIAL"/>
    <property type="match status" value="1"/>
</dbReference>
<proteinExistence type="inferred from homology"/>
<dbReference type="PANTHER" id="PTHR43353:SF6">
    <property type="entry name" value="CYTOPLASMIC ALDEHYDE DEHYDROGENASE (EUROFUNG)"/>
    <property type="match status" value="1"/>
</dbReference>
<organism evidence="5 6">
    <name type="scientific">Talaromyces rugulosus</name>
    <name type="common">Penicillium rugulosum</name>
    <dbReference type="NCBI Taxonomy" id="121627"/>
    <lineage>
        <taxon>Eukaryota</taxon>
        <taxon>Fungi</taxon>
        <taxon>Dikarya</taxon>
        <taxon>Ascomycota</taxon>
        <taxon>Pezizomycotina</taxon>
        <taxon>Eurotiomycetes</taxon>
        <taxon>Eurotiomycetidae</taxon>
        <taxon>Eurotiales</taxon>
        <taxon>Trichocomaceae</taxon>
        <taxon>Talaromyces</taxon>
        <taxon>Talaromyces sect. Islandici</taxon>
    </lineage>
</organism>
<keyword evidence="6" id="KW-1185">Reference proteome</keyword>
<dbReference type="SUPFAM" id="SSF53720">
    <property type="entry name" value="ALDH-like"/>
    <property type="match status" value="1"/>
</dbReference>
<dbReference type="OrthoDB" id="310895at2759"/>
<evidence type="ECO:0000256" key="3">
    <source>
        <dbReference type="RuleBase" id="RU003345"/>
    </source>
</evidence>
<dbReference type="InterPro" id="IPR015590">
    <property type="entry name" value="Aldehyde_DH_dom"/>
</dbReference>
<dbReference type="Proteomes" id="UP000509510">
    <property type="component" value="Chromosome VI"/>
</dbReference>
<evidence type="ECO:0000313" key="6">
    <source>
        <dbReference type="Proteomes" id="UP000509510"/>
    </source>
</evidence>
<dbReference type="InterPro" id="IPR050740">
    <property type="entry name" value="Aldehyde_DH_Superfamily"/>
</dbReference>
<protein>
    <recommendedName>
        <fullName evidence="4">Aldehyde dehydrogenase domain-containing protein</fullName>
    </recommendedName>
</protein>
<feature type="active site" evidence="2">
    <location>
        <position position="256"/>
    </location>
</feature>